<sequence>MPLHRLPLHLPTTSPVPHLVSCQDNDPKHTSRLWKGILTKTESDRILHQMTWPLQSPDLNPIQMVWDEMDRRVKSKQPRGAQGTPSRQLENHSRRLPHKAD</sequence>
<feature type="compositionally biased region" description="Low complexity" evidence="1">
    <location>
        <begin position="1"/>
        <end position="15"/>
    </location>
</feature>
<dbReference type="Proteomes" id="UP001501940">
    <property type="component" value="Chromosome 2"/>
</dbReference>
<dbReference type="Gene3D" id="3.30.420.10">
    <property type="entry name" value="Ribonuclease H-like superfamily/Ribonuclease H"/>
    <property type="match status" value="1"/>
</dbReference>
<name>A0AAQ5Z4F7_AMPOC</name>
<evidence type="ECO:0000313" key="3">
    <source>
        <dbReference type="Proteomes" id="UP001501940"/>
    </source>
</evidence>
<feature type="region of interest" description="Disordered" evidence="1">
    <location>
        <begin position="1"/>
        <end position="28"/>
    </location>
</feature>
<evidence type="ECO:0008006" key="4">
    <source>
        <dbReference type="Google" id="ProtNLM"/>
    </source>
</evidence>
<feature type="compositionally biased region" description="Basic and acidic residues" evidence="1">
    <location>
        <begin position="89"/>
        <end position="101"/>
    </location>
</feature>
<dbReference type="Ensembl" id="ENSAOCT00000065433.1">
    <property type="protein sequence ID" value="ENSAOCP00000059812.1"/>
    <property type="gene ID" value="ENSAOCG00000025593.1"/>
</dbReference>
<reference evidence="2" key="3">
    <citation type="submission" date="2025-09" db="UniProtKB">
        <authorList>
            <consortium name="Ensembl"/>
        </authorList>
    </citation>
    <scope>IDENTIFICATION</scope>
</reference>
<reference evidence="2" key="2">
    <citation type="submission" date="2025-08" db="UniProtKB">
        <authorList>
            <consortium name="Ensembl"/>
        </authorList>
    </citation>
    <scope>IDENTIFICATION</scope>
</reference>
<keyword evidence="3" id="KW-1185">Reference proteome</keyword>
<accession>A0AAQ5Z4F7</accession>
<evidence type="ECO:0000256" key="1">
    <source>
        <dbReference type="SAM" id="MobiDB-lite"/>
    </source>
</evidence>
<protein>
    <recommendedName>
        <fullName evidence="4">Tc1-like transposase DDE domain-containing protein</fullName>
    </recommendedName>
</protein>
<evidence type="ECO:0000313" key="2">
    <source>
        <dbReference type="Ensembl" id="ENSAOCP00000059812.1"/>
    </source>
</evidence>
<feature type="region of interest" description="Disordered" evidence="1">
    <location>
        <begin position="68"/>
        <end position="101"/>
    </location>
</feature>
<dbReference type="InterPro" id="IPR036397">
    <property type="entry name" value="RNaseH_sf"/>
</dbReference>
<dbReference type="GeneTree" id="ENSGT01140000282930"/>
<dbReference type="AlphaFoldDB" id="A0AAQ5Z4F7"/>
<organism evidence="2 3">
    <name type="scientific">Amphiprion ocellaris</name>
    <name type="common">Clown anemonefish</name>
    <dbReference type="NCBI Taxonomy" id="80972"/>
    <lineage>
        <taxon>Eukaryota</taxon>
        <taxon>Metazoa</taxon>
        <taxon>Chordata</taxon>
        <taxon>Craniata</taxon>
        <taxon>Vertebrata</taxon>
        <taxon>Euteleostomi</taxon>
        <taxon>Actinopterygii</taxon>
        <taxon>Neopterygii</taxon>
        <taxon>Teleostei</taxon>
        <taxon>Neoteleostei</taxon>
        <taxon>Acanthomorphata</taxon>
        <taxon>Ovalentaria</taxon>
        <taxon>Pomacentridae</taxon>
        <taxon>Amphiprion</taxon>
    </lineage>
</organism>
<reference evidence="2 3" key="1">
    <citation type="submission" date="2022-01" db="EMBL/GenBank/DDBJ databases">
        <title>A chromosome-scale genome assembly of the false clownfish, Amphiprion ocellaris.</title>
        <authorList>
            <person name="Ryu T."/>
        </authorList>
    </citation>
    <scope>NUCLEOTIDE SEQUENCE [LARGE SCALE GENOMIC DNA]</scope>
</reference>
<dbReference type="GO" id="GO:0003676">
    <property type="term" value="F:nucleic acid binding"/>
    <property type="evidence" value="ECO:0007669"/>
    <property type="project" value="InterPro"/>
</dbReference>
<proteinExistence type="predicted"/>